<name>A0ABR2WWR9_9FUNG</name>
<gene>
    <name evidence="5" type="ORF">K7432_005324</name>
</gene>
<keyword evidence="3" id="KW-1133">Transmembrane helix</keyword>
<dbReference type="SUPFAM" id="SSF57850">
    <property type="entry name" value="RING/U-box"/>
    <property type="match status" value="1"/>
</dbReference>
<feature type="transmembrane region" description="Helical" evidence="3">
    <location>
        <begin position="203"/>
        <end position="236"/>
    </location>
</feature>
<comment type="caution">
    <text evidence="5">The sequence shown here is derived from an EMBL/GenBank/DDBJ whole genome shotgun (WGS) entry which is preliminary data.</text>
</comment>
<sequence length="407" mass="45758">MRGSLGISNDTAINIPLTDITISTTPPLRPTAHDGSSPLLSTTSSPREIEQTNSPRFSVASSTHSQTAGSTTYRRNNWFAYSLYRYRSISRYYRVMLTLSVFMIIVQLLAIVSVLSSTIYQTCESLFRFYLIASALKLFLYMPLVGIYYLHPDGRNPRFSTSLLLNSVNRSRSILDLFGTILFLIGNYLIFTTEVCASGSPAIYGLALALVIFGYLKIIVPILLCATILCLPCILIILRALRIGEVLDTGANEESIAKLKIVKYHKTSKNPESTGPSTAKNSIEILRAITQSESTSRSNLFTRMLLRVFKRNRSKEKLKAKDLEDREDDITEVANLSEEDATCCICLEEYEDGENLREMRCLHYFHVTCIDEWLKLNRTCPLCKRDIEFNETTDAEDPMPPAATSSL</sequence>
<dbReference type="PANTHER" id="PTHR46225:SF19">
    <property type="entry name" value="RING-TYPE DOMAIN-CONTAINING PROTEIN"/>
    <property type="match status" value="1"/>
</dbReference>
<protein>
    <recommendedName>
        <fullName evidence="4">RING-type domain-containing protein</fullName>
    </recommendedName>
</protein>
<keyword evidence="3" id="KW-0812">Transmembrane</keyword>
<dbReference type="Pfam" id="PF13639">
    <property type="entry name" value="zf-RING_2"/>
    <property type="match status" value="1"/>
</dbReference>
<accession>A0ABR2WWR9</accession>
<dbReference type="PANTHER" id="PTHR46225">
    <property type="entry name" value="C3H4 TYPE ZINC FINGER PROTEIN"/>
    <property type="match status" value="1"/>
</dbReference>
<feature type="transmembrane region" description="Helical" evidence="3">
    <location>
        <begin position="127"/>
        <end position="150"/>
    </location>
</feature>
<evidence type="ECO:0000256" key="2">
    <source>
        <dbReference type="SAM" id="MobiDB-lite"/>
    </source>
</evidence>
<keyword evidence="1" id="KW-0862">Zinc</keyword>
<evidence type="ECO:0000313" key="6">
    <source>
        <dbReference type="Proteomes" id="UP001479436"/>
    </source>
</evidence>
<evidence type="ECO:0000256" key="3">
    <source>
        <dbReference type="SAM" id="Phobius"/>
    </source>
</evidence>
<dbReference type="EMBL" id="JASJQH010000206">
    <property type="protein sequence ID" value="KAK9765946.1"/>
    <property type="molecule type" value="Genomic_DNA"/>
</dbReference>
<keyword evidence="1" id="KW-0863">Zinc-finger</keyword>
<keyword evidence="3" id="KW-0472">Membrane</keyword>
<dbReference type="Gene3D" id="3.30.40.10">
    <property type="entry name" value="Zinc/RING finger domain, C3HC4 (zinc finger)"/>
    <property type="match status" value="1"/>
</dbReference>
<dbReference type="InterPro" id="IPR001841">
    <property type="entry name" value="Znf_RING"/>
</dbReference>
<feature type="region of interest" description="Disordered" evidence="2">
    <location>
        <begin position="24"/>
        <end position="69"/>
    </location>
</feature>
<feature type="compositionally biased region" description="Low complexity" evidence="2">
    <location>
        <begin position="36"/>
        <end position="46"/>
    </location>
</feature>
<feature type="transmembrane region" description="Helical" evidence="3">
    <location>
        <begin position="92"/>
        <end position="115"/>
    </location>
</feature>
<proteinExistence type="predicted"/>
<feature type="compositionally biased region" description="Polar residues" evidence="2">
    <location>
        <begin position="51"/>
        <end position="69"/>
    </location>
</feature>
<feature type="transmembrane region" description="Helical" evidence="3">
    <location>
        <begin position="171"/>
        <end position="191"/>
    </location>
</feature>
<dbReference type="Proteomes" id="UP001479436">
    <property type="component" value="Unassembled WGS sequence"/>
</dbReference>
<dbReference type="PROSITE" id="PS50089">
    <property type="entry name" value="ZF_RING_2"/>
    <property type="match status" value="1"/>
</dbReference>
<evidence type="ECO:0000313" key="5">
    <source>
        <dbReference type="EMBL" id="KAK9765946.1"/>
    </source>
</evidence>
<feature type="domain" description="RING-type" evidence="4">
    <location>
        <begin position="343"/>
        <end position="384"/>
    </location>
</feature>
<reference evidence="5 6" key="1">
    <citation type="submission" date="2023-04" db="EMBL/GenBank/DDBJ databases">
        <title>Genome of Basidiobolus ranarum AG-B5.</title>
        <authorList>
            <person name="Stajich J.E."/>
            <person name="Carter-House D."/>
            <person name="Gryganskyi A."/>
        </authorList>
    </citation>
    <scope>NUCLEOTIDE SEQUENCE [LARGE SCALE GENOMIC DNA]</scope>
    <source>
        <strain evidence="5 6">AG-B5</strain>
    </source>
</reference>
<evidence type="ECO:0000256" key="1">
    <source>
        <dbReference type="PROSITE-ProRule" id="PRU00175"/>
    </source>
</evidence>
<keyword evidence="6" id="KW-1185">Reference proteome</keyword>
<dbReference type="SMART" id="SM00184">
    <property type="entry name" value="RING"/>
    <property type="match status" value="1"/>
</dbReference>
<organism evidence="5 6">
    <name type="scientific">Basidiobolus ranarum</name>
    <dbReference type="NCBI Taxonomy" id="34480"/>
    <lineage>
        <taxon>Eukaryota</taxon>
        <taxon>Fungi</taxon>
        <taxon>Fungi incertae sedis</taxon>
        <taxon>Zoopagomycota</taxon>
        <taxon>Entomophthoromycotina</taxon>
        <taxon>Basidiobolomycetes</taxon>
        <taxon>Basidiobolales</taxon>
        <taxon>Basidiobolaceae</taxon>
        <taxon>Basidiobolus</taxon>
    </lineage>
</organism>
<evidence type="ECO:0000259" key="4">
    <source>
        <dbReference type="PROSITE" id="PS50089"/>
    </source>
</evidence>
<dbReference type="InterPro" id="IPR013083">
    <property type="entry name" value="Znf_RING/FYVE/PHD"/>
</dbReference>
<keyword evidence="1" id="KW-0479">Metal-binding</keyword>